<dbReference type="EMBL" id="JAINUF010000009">
    <property type="protein sequence ID" value="KAJ8349298.1"/>
    <property type="molecule type" value="Genomic_DNA"/>
</dbReference>
<protein>
    <submittedName>
        <fullName evidence="1">Uncharacterized protein</fullName>
    </submittedName>
</protein>
<evidence type="ECO:0000313" key="1">
    <source>
        <dbReference type="EMBL" id="KAJ8349298.1"/>
    </source>
</evidence>
<dbReference type="OrthoDB" id="8962263at2759"/>
<proteinExistence type="predicted"/>
<dbReference type="AlphaFoldDB" id="A0A9Q1IR13"/>
<gene>
    <name evidence="1" type="ORF">SKAU_G00244280</name>
</gene>
<sequence>MTNMISIARASDDCRYPAEHEVTAMAKRLVEYYPMLKDSSSNEWSRRNFIDSGVVKEQDRPIKILDAYPCFKEVDHVMDEMRRILQPTNPRYLSEVKDRWETFYSKVQFYGVMKKAMKPPKTLNGVEHAIAVYTALPTLFPCGTAPPKKLGPSSEAFFHILTPSEDPDAFLHRRTLSSPLMFISEDNCMLAIGTTPVTTFEKDLLHEGPPYLMAYYYALHLTYPKCIGTLLSVLQTVILGGAIHERDATPSYKKAIAEWQAFTE</sequence>
<reference evidence="1" key="1">
    <citation type="journal article" date="2023" name="Science">
        <title>Genome structures resolve the early diversification of teleost fishes.</title>
        <authorList>
            <person name="Parey E."/>
            <person name="Louis A."/>
            <person name="Montfort J."/>
            <person name="Bouchez O."/>
            <person name="Roques C."/>
            <person name="Iampietro C."/>
            <person name="Lluch J."/>
            <person name="Castinel A."/>
            <person name="Donnadieu C."/>
            <person name="Desvignes T."/>
            <person name="Floi Bucao C."/>
            <person name="Jouanno E."/>
            <person name="Wen M."/>
            <person name="Mejri S."/>
            <person name="Dirks R."/>
            <person name="Jansen H."/>
            <person name="Henkel C."/>
            <person name="Chen W.J."/>
            <person name="Zahm M."/>
            <person name="Cabau C."/>
            <person name="Klopp C."/>
            <person name="Thompson A.W."/>
            <person name="Robinson-Rechavi M."/>
            <person name="Braasch I."/>
            <person name="Lecointre G."/>
            <person name="Bobe J."/>
            <person name="Postlethwait J.H."/>
            <person name="Berthelot C."/>
            <person name="Roest Crollius H."/>
            <person name="Guiguen Y."/>
        </authorList>
    </citation>
    <scope>NUCLEOTIDE SEQUENCE</scope>
    <source>
        <strain evidence="1">WJC10195</strain>
    </source>
</reference>
<dbReference type="Proteomes" id="UP001152622">
    <property type="component" value="Chromosome 9"/>
</dbReference>
<organism evidence="1 2">
    <name type="scientific">Synaphobranchus kaupii</name>
    <name type="common">Kaup's arrowtooth eel</name>
    <dbReference type="NCBI Taxonomy" id="118154"/>
    <lineage>
        <taxon>Eukaryota</taxon>
        <taxon>Metazoa</taxon>
        <taxon>Chordata</taxon>
        <taxon>Craniata</taxon>
        <taxon>Vertebrata</taxon>
        <taxon>Euteleostomi</taxon>
        <taxon>Actinopterygii</taxon>
        <taxon>Neopterygii</taxon>
        <taxon>Teleostei</taxon>
        <taxon>Anguilliformes</taxon>
        <taxon>Synaphobranchidae</taxon>
        <taxon>Synaphobranchus</taxon>
    </lineage>
</organism>
<comment type="caution">
    <text evidence="1">The sequence shown here is derived from an EMBL/GenBank/DDBJ whole genome shotgun (WGS) entry which is preliminary data.</text>
</comment>
<name>A0A9Q1IR13_SYNKA</name>
<accession>A0A9Q1IR13</accession>
<evidence type="ECO:0000313" key="2">
    <source>
        <dbReference type="Proteomes" id="UP001152622"/>
    </source>
</evidence>
<keyword evidence="2" id="KW-1185">Reference proteome</keyword>